<dbReference type="AlphaFoldDB" id="A0A0R3RH17"/>
<evidence type="ECO:0000256" key="5">
    <source>
        <dbReference type="ARBA" id="ARBA00022692"/>
    </source>
</evidence>
<organism evidence="10 11">
    <name type="scientific">Elaeophora elaphi</name>
    <dbReference type="NCBI Taxonomy" id="1147741"/>
    <lineage>
        <taxon>Eukaryota</taxon>
        <taxon>Metazoa</taxon>
        <taxon>Ecdysozoa</taxon>
        <taxon>Nematoda</taxon>
        <taxon>Chromadorea</taxon>
        <taxon>Rhabditida</taxon>
        <taxon>Spirurina</taxon>
        <taxon>Spiruromorpha</taxon>
        <taxon>Filarioidea</taxon>
        <taxon>Onchocercidae</taxon>
        <taxon>Elaeophora</taxon>
    </lineage>
</organism>
<evidence type="ECO:0000256" key="3">
    <source>
        <dbReference type="ARBA" id="ARBA00009045"/>
    </source>
</evidence>
<dbReference type="GO" id="GO:0016020">
    <property type="term" value="C:membrane"/>
    <property type="evidence" value="ECO:0007669"/>
    <property type="project" value="UniProtKB-SubCell"/>
</dbReference>
<reference evidence="11" key="1">
    <citation type="submission" date="2017-02" db="UniProtKB">
        <authorList>
            <consortium name="WormBaseParasite"/>
        </authorList>
    </citation>
    <scope>IDENTIFICATION</scope>
</reference>
<keyword evidence="8 9" id="KW-0472">Membrane</keyword>
<feature type="transmembrane region" description="Helical" evidence="9">
    <location>
        <begin position="127"/>
        <end position="147"/>
    </location>
</feature>
<evidence type="ECO:0000256" key="9">
    <source>
        <dbReference type="SAM" id="Phobius"/>
    </source>
</evidence>
<dbReference type="PANTHER" id="PTHR43731">
    <property type="entry name" value="RHOMBOID PROTEASE"/>
    <property type="match status" value="1"/>
</dbReference>
<accession>A0A0R3RH17</accession>
<name>A0A0R3RH17_9BILA</name>
<comment type="similarity">
    <text evidence="3">Belongs to the peptidase S54 family.</text>
</comment>
<dbReference type="InterPro" id="IPR050925">
    <property type="entry name" value="Rhomboid_protease_S54"/>
</dbReference>
<dbReference type="PANTHER" id="PTHR43731:SF14">
    <property type="entry name" value="PRESENILIN-ASSOCIATED RHOMBOID-LIKE PROTEIN, MITOCHONDRIAL"/>
    <property type="match status" value="1"/>
</dbReference>
<keyword evidence="10" id="KW-1185">Reference proteome</keyword>
<keyword evidence="5 9" id="KW-0812">Transmembrane</keyword>
<keyword evidence="6" id="KW-0378">Hydrolase</keyword>
<dbReference type="Proteomes" id="UP000050640">
    <property type="component" value="Unplaced"/>
</dbReference>
<comment type="subcellular location">
    <subcellularLocation>
        <location evidence="2">Membrane</location>
        <topology evidence="2">Multi-pass membrane protein</topology>
    </subcellularLocation>
</comment>
<dbReference type="Gene3D" id="1.20.1540.10">
    <property type="entry name" value="Rhomboid-like"/>
    <property type="match status" value="1"/>
</dbReference>
<dbReference type="WBParaSite" id="EEL_0000072201-mRNA-1">
    <property type="protein sequence ID" value="EEL_0000072201-mRNA-1"/>
    <property type="gene ID" value="EEL_0000072201"/>
</dbReference>
<dbReference type="InterPro" id="IPR035952">
    <property type="entry name" value="Rhomboid-like_sf"/>
</dbReference>
<evidence type="ECO:0000256" key="1">
    <source>
        <dbReference type="ARBA" id="ARBA00000156"/>
    </source>
</evidence>
<dbReference type="SUPFAM" id="SSF144091">
    <property type="entry name" value="Rhomboid-like"/>
    <property type="match status" value="1"/>
</dbReference>
<keyword evidence="7 9" id="KW-1133">Transmembrane helix</keyword>
<evidence type="ECO:0000256" key="6">
    <source>
        <dbReference type="ARBA" id="ARBA00022801"/>
    </source>
</evidence>
<evidence type="ECO:0000256" key="2">
    <source>
        <dbReference type="ARBA" id="ARBA00004141"/>
    </source>
</evidence>
<comment type="catalytic activity">
    <reaction evidence="1">
        <text>Cleaves type-1 transmembrane domains using a catalytic dyad composed of serine and histidine that are contributed by different transmembrane domains.</text>
        <dbReference type="EC" id="3.4.21.105"/>
    </reaction>
</comment>
<feature type="transmembrane region" description="Helical" evidence="9">
    <location>
        <begin position="70"/>
        <end position="91"/>
    </location>
</feature>
<sequence>MFGTLMRWTCEFTSRSPKSLLLQPVRNRFGSKRREKYRWRIGEIKEKIEQTKKKLPYQEDLIPLRPVKDLWKAFGFTAGVGVVSFALAAVYDFKKSNNRWRGIYEVVSVRYNGAKNHFSKYYQLGDGVKCTFVLIGMNAVVMLMWGIKPWQLFMWKWFTNSFASKALCLPMVLSAFSHANMLHLILNMYVLNTFAPVSIDYFLGTTQV</sequence>
<protein>
    <recommendedName>
        <fullName evidence="4">rhomboid protease</fullName>
        <ecNumber evidence="4">3.4.21.105</ecNumber>
    </recommendedName>
</protein>
<evidence type="ECO:0000256" key="7">
    <source>
        <dbReference type="ARBA" id="ARBA00022989"/>
    </source>
</evidence>
<evidence type="ECO:0000256" key="4">
    <source>
        <dbReference type="ARBA" id="ARBA00013039"/>
    </source>
</evidence>
<evidence type="ECO:0000313" key="11">
    <source>
        <dbReference type="WBParaSite" id="EEL_0000072201-mRNA-1"/>
    </source>
</evidence>
<evidence type="ECO:0000313" key="10">
    <source>
        <dbReference type="Proteomes" id="UP000050640"/>
    </source>
</evidence>
<dbReference type="GO" id="GO:0006465">
    <property type="term" value="P:signal peptide processing"/>
    <property type="evidence" value="ECO:0007669"/>
    <property type="project" value="TreeGrafter"/>
</dbReference>
<dbReference type="STRING" id="1147741.A0A0R3RH17"/>
<dbReference type="EC" id="3.4.21.105" evidence="4"/>
<evidence type="ECO:0000256" key="8">
    <source>
        <dbReference type="ARBA" id="ARBA00023136"/>
    </source>
</evidence>
<dbReference type="GO" id="GO:0004252">
    <property type="term" value="F:serine-type endopeptidase activity"/>
    <property type="evidence" value="ECO:0007669"/>
    <property type="project" value="TreeGrafter"/>
</dbReference>
<proteinExistence type="inferred from homology"/>